<dbReference type="Proteomes" id="UP001299235">
    <property type="component" value="Unassembled WGS sequence"/>
</dbReference>
<comment type="caution">
    <text evidence="2">The sequence shown here is derived from an EMBL/GenBank/DDBJ whole genome shotgun (WGS) entry which is preliminary data.</text>
</comment>
<dbReference type="EMBL" id="JAJEQE010000043">
    <property type="protein sequence ID" value="MCC2149825.1"/>
    <property type="molecule type" value="Genomic_DNA"/>
</dbReference>
<name>A0ABS8EXE0_9FIRM</name>
<evidence type="ECO:0008006" key="4">
    <source>
        <dbReference type="Google" id="ProtNLM"/>
    </source>
</evidence>
<accession>A0ABS8EXE0</accession>
<proteinExistence type="predicted"/>
<dbReference type="Gene3D" id="2.60.40.10">
    <property type="entry name" value="Immunoglobulins"/>
    <property type="match status" value="2"/>
</dbReference>
<evidence type="ECO:0000256" key="1">
    <source>
        <dbReference type="SAM" id="MobiDB-lite"/>
    </source>
</evidence>
<dbReference type="RefSeq" id="WP_022118397.1">
    <property type="nucleotide sequence ID" value="NZ_JAJEQE010000043.1"/>
</dbReference>
<organism evidence="2 3">
    <name type="scientific">Hominisplanchenecus faecis</name>
    <dbReference type="NCBI Taxonomy" id="2885351"/>
    <lineage>
        <taxon>Bacteria</taxon>
        <taxon>Bacillati</taxon>
        <taxon>Bacillota</taxon>
        <taxon>Clostridia</taxon>
        <taxon>Lachnospirales</taxon>
        <taxon>Lachnospiraceae</taxon>
        <taxon>Hominisplanchenecus</taxon>
    </lineage>
</organism>
<gene>
    <name evidence="2" type="ORF">LKD42_11275</name>
</gene>
<sequence length="235" mass="26542">MKKLRWFAITLFLLSVVLYALDQNQIRRKTDQTIPKISMDQDEIQVSVKDPEKVWKKGITAYDEKDGDITDSLVIESVSTFLEKGRRLVSYAAFDRDGHVAKASRQLIYTDYHSPKISCAKPFSFPVGTQDILDSVYATDCIDGDISNKVEITGDSVFFLNIAGEYEIWLQVTNSCGDMVTVPVTLEMVDYRQQTERTKRAEAEKQMERTNLTEKATEETGQKETEGAENGTKAG</sequence>
<evidence type="ECO:0000313" key="3">
    <source>
        <dbReference type="Proteomes" id="UP001299235"/>
    </source>
</evidence>
<protein>
    <recommendedName>
        <fullName evidence="4">Pesticidal crystal protein Cry22Aa Ig-like domain-containing protein</fullName>
    </recommendedName>
</protein>
<dbReference type="InterPro" id="IPR013783">
    <property type="entry name" value="Ig-like_fold"/>
</dbReference>
<feature type="region of interest" description="Disordered" evidence="1">
    <location>
        <begin position="197"/>
        <end position="235"/>
    </location>
</feature>
<keyword evidence="3" id="KW-1185">Reference proteome</keyword>
<reference evidence="2 3" key="1">
    <citation type="submission" date="2021-10" db="EMBL/GenBank/DDBJ databases">
        <title>Anaerobic single-cell dispensing facilitates the cultivation of human gut bacteria.</title>
        <authorList>
            <person name="Afrizal A."/>
        </authorList>
    </citation>
    <scope>NUCLEOTIDE SEQUENCE [LARGE SCALE GENOMIC DNA]</scope>
    <source>
        <strain evidence="2 3">CLA-AA-H246</strain>
    </source>
</reference>
<evidence type="ECO:0000313" key="2">
    <source>
        <dbReference type="EMBL" id="MCC2149825.1"/>
    </source>
</evidence>
<feature type="compositionally biased region" description="Basic and acidic residues" evidence="1">
    <location>
        <begin position="197"/>
        <end position="226"/>
    </location>
</feature>